<protein>
    <submittedName>
        <fullName evidence="2">Uncharacterized protein</fullName>
    </submittedName>
</protein>
<dbReference type="EMBL" id="MCFL01000010">
    <property type="protein sequence ID" value="ORZ37942.1"/>
    <property type="molecule type" value="Genomic_DNA"/>
</dbReference>
<dbReference type="EMBL" id="MCFL01000301">
    <property type="protein sequence ID" value="ORZ29199.1"/>
    <property type="molecule type" value="Genomic_DNA"/>
</dbReference>
<evidence type="ECO:0000313" key="4">
    <source>
        <dbReference type="Proteomes" id="UP000193411"/>
    </source>
</evidence>
<feature type="compositionally biased region" description="Polar residues" evidence="1">
    <location>
        <begin position="19"/>
        <end position="44"/>
    </location>
</feature>
<proteinExistence type="predicted"/>
<evidence type="ECO:0000256" key="1">
    <source>
        <dbReference type="SAM" id="MobiDB-lite"/>
    </source>
</evidence>
<reference evidence="2 4" key="1">
    <citation type="submission" date="2016-07" db="EMBL/GenBank/DDBJ databases">
        <title>Pervasive Adenine N6-methylation of Active Genes in Fungi.</title>
        <authorList>
            <consortium name="DOE Joint Genome Institute"/>
            <person name="Mondo S.J."/>
            <person name="Dannebaum R.O."/>
            <person name="Kuo R.C."/>
            <person name="Labutti K."/>
            <person name="Haridas S."/>
            <person name="Kuo A."/>
            <person name="Salamov A."/>
            <person name="Ahrendt S.R."/>
            <person name="Lipzen A."/>
            <person name="Sullivan W."/>
            <person name="Andreopoulos W.B."/>
            <person name="Clum A."/>
            <person name="Lindquist E."/>
            <person name="Daum C."/>
            <person name="Ramamoorthy G.K."/>
            <person name="Gryganskyi A."/>
            <person name="Culley D."/>
            <person name="Magnuson J.K."/>
            <person name="James T.Y."/>
            <person name="O'Malley M.A."/>
            <person name="Stajich J.E."/>
            <person name="Spatafora J.W."/>
            <person name="Visel A."/>
            <person name="Grigoriev I.V."/>
        </authorList>
    </citation>
    <scope>NUCLEOTIDE SEQUENCE [LARGE SCALE GENOMIC DNA]</scope>
    <source>
        <strain evidence="2 4">PL171</strain>
    </source>
</reference>
<organism evidence="2 4">
    <name type="scientific">Catenaria anguillulae PL171</name>
    <dbReference type="NCBI Taxonomy" id="765915"/>
    <lineage>
        <taxon>Eukaryota</taxon>
        <taxon>Fungi</taxon>
        <taxon>Fungi incertae sedis</taxon>
        <taxon>Blastocladiomycota</taxon>
        <taxon>Blastocladiomycetes</taxon>
        <taxon>Blastocladiales</taxon>
        <taxon>Catenariaceae</taxon>
        <taxon>Catenaria</taxon>
    </lineage>
</organism>
<sequence length="187" mass="20992">MDGSSLTTCKIVITSTQLTQSNSTMAPRSLRQTVTPSATQQRTPQSEEIHHQGPAKSHVPSHHAVQHPFQVQHWATKDTRRLQRSGHGGDRTCSGRCRYSRSTFGALTSNRAIRRCCPASSDYHCPIAHHSTATQMEGDACVASQPRHIFALYKHSQKRFYFLWGEEQESHQNSTLHCAMCPSMLCF</sequence>
<name>A0A1Y2H3R3_9FUNG</name>
<dbReference type="Proteomes" id="UP000193411">
    <property type="component" value="Unassembled WGS sequence"/>
</dbReference>
<feature type="region of interest" description="Disordered" evidence="1">
    <location>
        <begin position="19"/>
        <end position="63"/>
    </location>
</feature>
<accession>A0A1Y2H3R3</accession>
<evidence type="ECO:0000313" key="2">
    <source>
        <dbReference type="EMBL" id="ORZ29199.1"/>
    </source>
</evidence>
<dbReference type="AlphaFoldDB" id="A0A1Y2H3R3"/>
<evidence type="ECO:0000313" key="3">
    <source>
        <dbReference type="EMBL" id="ORZ37942.1"/>
    </source>
</evidence>
<comment type="caution">
    <text evidence="2">The sequence shown here is derived from an EMBL/GenBank/DDBJ whole genome shotgun (WGS) entry which is preliminary data.</text>
</comment>
<keyword evidence="4" id="KW-1185">Reference proteome</keyword>
<gene>
    <name evidence="3" type="ORF">BCR44DRAFT_1429302</name>
    <name evidence="2" type="ORF">BCR44DRAFT_1454191</name>
</gene>